<dbReference type="STRING" id="4081.A0A3Q7GS32"/>
<accession>A0A3Q7GS32</accession>
<dbReference type="PaxDb" id="4081-Solyc06g043080.2.1"/>
<protein>
    <recommendedName>
        <fullName evidence="4">Dirigent protein</fullName>
    </recommendedName>
</protein>
<dbReference type="EnsemblPlants" id="Solyc06g043117.1.1">
    <property type="protein sequence ID" value="Solyc06g043117.1.1.1"/>
    <property type="gene ID" value="Solyc06g043117.1"/>
</dbReference>
<evidence type="ECO:0000313" key="2">
    <source>
        <dbReference type="EnsemblPlants" id="Solyc06g043117.1.1.1"/>
    </source>
</evidence>
<dbReference type="Proteomes" id="UP000004994">
    <property type="component" value="Chromosome 6"/>
</dbReference>
<dbReference type="Gramene" id="Solyc06g043117.1.1">
    <property type="protein sequence ID" value="Solyc06g043117.1.1.1"/>
    <property type="gene ID" value="Solyc06g043117.1"/>
</dbReference>
<reference evidence="2" key="1">
    <citation type="journal article" date="2012" name="Nature">
        <title>The tomato genome sequence provides insights into fleshy fruit evolution.</title>
        <authorList>
            <consortium name="Tomato Genome Consortium"/>
        </authorList>
    </citation>
    <scope>NUCLEOTIDE SEQUENCE [LARGE SCALE GENOMIC DNA]</scope>
    <source>
        <strain evidence="2">cv. Heinz 1706</strain>
    </source>
</reference>
<evidence type="ECO:0008006" key="4">
    <source>
        <dbReference type="Google" id="ProtNLM"/>
    </source>
</evidence>
<dbReference type="PANTHER" id="PTHR46215">
    <property type="entry name" value="DIRIGENT PROTEIN 24-RELATED"/>
    <property type="match status" value="1"/>
</dbReference>
<organism evidence="2">
    <name type="scientific">Solanum lycopersicum</name>
    <name type="common">Tomato</name>
    <name type="synonym">Lycopersicon esculentum</name>
    <dbReference type="NCBI Taxonomy" id="4081"/>
    <lineage>
        <taxon>Eukaryota</taxon>
        <taxon>Viridiplantae</taxon>
        <taxon>Streptophyta</taxon>
        <taxon>Embryophyta</taxon>
        <taxon>Tracheophyta</taxon>
        <taxon>Spermatophyta</taxon>
        <taxon>Magnoliopsida</taxon>
        <taxon>eudicotyledons</taxon>
        <taxon>Gunneridae</taxon>
        <taxon>Pentapetalae</taxon>
        <taxon>asterids</taxon>
        <taxon>lamiids</taxon>
        <taxon>Solanales</taxon>
        <taxon>Solanaceae</taxon>
        <taxon>Solanoideae</taxon>
        <taxon>Solaneae</taxon>
        <taxon>Solanum</taxon>
        <taxon>Solanum subgen. Lycopersicon</taxon>
    </lineage>
</organism>
<feature type="signal peptide" evidence="1">
    <location>
        <begin position="1"/>
        <end position="24"/>
    </location>
</feature>
<evidence type="ECO:0000256" key="1">
    <source>
        <dbReference type="SAM" id="SignalP"/>
    </source>
</evidence>
<evidence type="ECO:0000313" key="3">
    <source>
        <dbReference type="Proteomes" id="UP000004994"/>
    </source>
</evidence>
<dbReference type="InterPro" id="IPR004265">
    <property type="entry name" value="Dirigent"/>
</dbReference>
<keyword evidence="1" id="KW-0732">Signal</keyword>
<reference evidence="2" key="2">
    <citation type="submission" date="2019-01" db="UniProtKB">
        <authorList>
            <consortium name="EnsemblPlants"/>
        </authorList>
    </citation>
    <scope>IDENTIFICATION</scope>
    <source>
        <strain evidence="2">cv. Heinz 1706</strain>
    </source>
</reference>
<dbReference type="AlphaFoldDB" id="A0A3Q7GS32"/>
<dbReference type="OMA" id="PIFNINC"/>
<feature type="chain" id="PRO_5018551817" description="Dirigent protein" evidence="1">
    <location>
        <begin position="25"/>
        <end position="134"/>
    </location>
</feature>
<dbReference type="InParanoid" id="A0A3Q7GS32"/>
<keyword evidence="3" id="KW-1185">Reference proteome</keyword>
<dbReference type="PANTHER" id="PTHR46215:SF1">
    <property type="entry name" value="DIRIGENT PROTEIN 18"/>
    <property type="match status" value="1"/>
</dbReference>
<name>A0A3Q7GS32_SOLLC</name>
<proteinExistence type="predicted"/>
<sequence>MLSQYSVFFAIFVVAIIKSLPLVAIDTQVPEGSILQLYMHDILGGNNPTARSIIGLLGNIYSGQVPFARPLGFQPPKDGVSTPNSNGEIPIFNINCVPVGTGLAGTIFAGNQNGQDSGMTTQLGPDGLSLGFGT</sequence>